<evidence type="ECO:0000256" key="4">
    <source>
        <dbReference type="ARBA" id="ARBA00022679"/>
    </source>
</evidence>
<dbReference type="SMART" id="SM00317">
    <property type="entry name" value="SET"/>
    <property type="match status" value="1"/>
</dbReference>
<dbReference type="GO" id="GO:0048188">
    <property type="term" value="C:Set1C/COMPASS complex"/>
    <property type="evidence" value="ECO:0007669"/>
    <property type="project" value="TreeGrafter"/>
</dbReference>
<evidence type="ECO:0000256" key="5">
    <source>
        <dbReference type="ARBA" id="ARBA00022691"/>
    </source>
</evidence>
<feature type="domain" description="SET" evidence="9">
    <location>
        <begin position="1"/>
        <end position="136"/>
    </location>
</feature>
<organism evidence="10 11">
    <name type="scientific">Vicia faba</name>
    <name type="common">Broad bean</name>
    <name type="synonym">Faba vulgaris</name>
    <dbReference type="NCBI Taxonomy" id="3906"/>
    <lineage>
        <taxon>Eukaryota</taxon>
        <taxon>Viridiplantae</taxon>
        <taxon>Streptophyta</taxon>
        <taxon>Embryophyta</taxon>
        <taxon>Tracheophyta</taxon>
        <taxon>Spermatophyta</taxon>
        <taxon>Magnoliopsida</taxon>
        <taxon>eudicotyledons</taxon>
        <taxon>Gunneridae</taxon>
        <taxon>Pentapetalae</taxon>
        <taxon>rosids</taxon>
        <taxon>fabids</taxon>
        <taxon>Fabales</taxon>
        <taxon>Fabaceae</taxon>
        <taxon>Papilionoideae</taxon>
        <taxon>50 kb inversion clade</taxon>
        <taxon>NPAAA clade</taxon>
        <taxon>Hologalegina</taxon>
        <taxon>IRL clade</taxon>
        <taxon>Fabeae</taxon>
        <taxon>Vicia</taxon>
    </lineage>
</organism>
<sequence length="159" mass="18916">MKRGFFIYEEPLVLEFLLLHCDFMFFEDRDSWSWRHSSDRIFSISSTYQLQLIFKMVIDAYVDKNILRYKHIQLLKISKEVVIDATNKGNIARIINHSCMPNCFARIMSLSDEESVIVLIAKTNVSAGEELTYGFMYRKKFISKYAIEWKNVIYKLWCI</sequence>
<keyword evidence="6" id="KW-0156">Chromatin regulator</keyword>
<evidence type="ECO:0000313" key="11">
    <source>
        <dbReference type="Proteomes" id="UP001157006"/>
    </source>
</evidence>
<gene>
    <name evidence="10" type="ORF">VFH_VI181040</name>
</gene>
<dbReference type="PANTHER" id="PTHR45814">
    <property type="entry name" value="HISTONE-LYSINE N-METHYLTRANSFERASE SETD1"/>
    <property type="match status" value="1"/>
</dbReference>
<proteinExistence type="predicted"/>
<evidence type="ECO:0000256" key="7">
    <source>
        <dbReference type="ARBA" id="ARBA00023242"/>
    </source>
</evidence>
<dbReference type="Proteomes" id="UP001157006">
    <property type="component" value="Chromosome 6"/>
</dbReference>
<keyword evidence="5" id="KW-0949">S-adenosyl-L-methionine</keyword>
<dbReference type="InterPro" id="IPR001214">
    <property type="entry name" value="SET_dom"/>
</dbReference>
<dbReference type="PANTHER" id="PTHR45814:SF2">
    <property type="entry name" value="HISTONE-LYSINE N-METHYLTRANSFERASE SETD1"/>
    <property type="match status" value="1"/>
</dbReference>
<evidence type="ECO:0000256" key="3">
    <source>
        <dbReference type="ARBA" id="ARBA00022603"/>
    </source>
</evidence>
<keyword evidence="11" id="KW-1185">Reference proteome</keyword>
<dbReference type="PROSITE" id="PS50280">
    <property type="entry name" value="SET"/>
    <property type="match status" value="1"/>
</dbReference>
<evidence type="ECO:0000256" key="1">
    <source>
        <dbReference type="ARBA" id="ARBA00004123"/>
    </source>
</evidence>
<evidence type="ECO:0000256" key="8">
    <source>
        <dbReference type="ARBA" id="ARBA00047571"/>
    </source>
</evidence>
<dbReference type="Pfam" id="PF00856">
    <property type="entry name" value="SET"/>
    <property type="match status" value="1"/>
</dbReference>
<comment type="subcellular location">
    <subcellularLocation>
        <location evidence="1">Nucleus</location>
    </subcellularLocation>
</comment>
<dbReference type="EMBL" id="OX451741">
    <property type="protein sequence ID" value="CAI8619640.1"/>
    <property type="molecule type" value="Genomic_DNA"/>
</dbReference>
<dbReference type="GO" id="GO:0032259">
    <property type="term" value="P:methylation"/>
    <property type="evidence" value="ECO:0007669"/>
    <property type="project" value="UniProtKB-KW"/>
</dbReference>
<dbReference type="InterPro" id="IPR044570">
    <property type="entry name" value="Set1-like"/>
</dbReference>
<evidence type="ECO:0000259" key="9">
    <source>
        <dbReference type="PROSITE" id="PS50280"/>
    </source>
</evidence>
<evidence type="ECO:0000256" key="2">
    <source>
        <dbReference type="ARBA" id="ARBA00012182"/>
    </source>
</evidence>
<keyword evidence="3" id="KW-0489">Methyltransferase</keyword>
<reference evidence="10 11" key="1">
    <citation type="submission" date="2023-01" db="EMBL/GenBank/DDBJ databases">
        <authorList>
            <person name="Kreplak J."/>
        </authorList>
    </citation>
    <scope>NUCLEOTIDE SEQUENCE [LARGE SCALE GENOMIC DNA]</scope>
</reference>
<keyword evidence="4" id="KW-0808">Transferase</keyword>
<comment type="catalytic activity">
    <reaction evidence="8">
        <text>L-lysyl(4)-[histone H3] + 3 S-adenosyl-L-methionine = N(6),N(6),N(6)-trimethyl-L-lysyl(4)-[histone H3] + 3 S-adenosyl-L-homocysteine + 3 H(+)</text>
        <dbReference type="Rhea" id="RHEA:60260"/>
        <dbReference type="Rhea" id="RHEA-COMP:15537"/>
        <dbReference type="Rhea" id="RHEA-COMP:15547"/>
        <dbReference type="ChEBI" id="CHEBI:15378"/>
        <dbReference type="ChEBI" id="CHEBI:29969"/>
        <dbReference type="ChEBI" id="CHEBI:57856"/>
        <dbReference type="ChEBI" id="CHEBI:59789"/>
        <dbReference type="ChEBI" id="CHEBI:61961"/>
        <dbReference type="EC" id="2.1.1.354"/>
    </reaction>
</comment>
<name>A0AAV1BAS3_VICFA</name>
<protein>
    <recommendedName>
        <fullName evidence="2">[histone H3]-lysine(4) N-trimethyltransferase</fullName>
        <ecNumber evidence="2">2.1.1.354</ecNumber>
    </recommendedName>
</protein>
<dbReference type="SUPFAM" id="SSF82199">
    <property type="entry name" value="SET domain"/>
    <property type="match status" value="1"/>
</dbReference>
<keyword evidence="7" id="KW-0539">Nucleus</keyword>
<accession>A0AAV1BAS3</accession>
<dbReference type="Gene3D" id="2.170.270.10">
    <property type="entry name" value="SET domain"/>
    <property type="match status" value="1"/>
</dbReference>
<dbReference type="AlphaFoldDB" id="A0AAV1BAS3"/>
<evidence type="ECO:0000313" key="10">
    <source>
        <dbReference type="EMBL" id="CAI8619640.1"/>
    </source>
</evidence>
<dbReference type="InterPro" id="IPR046341">
    <property type="entry name" value="SET_dom_sf"/>
</dbReference>
<dbReference type="EC" id="2.1.1.354" evidence="2"/>
<dbReference type="GO" id="GO:0140999">
    <property type="term" value="F:histone H3K4 trimethyltransferase activity"/>
    <property type="evidence" value="ECO:0007669"/>
    <property type="project" value="UniProtKB-EC"/>
</dbReference>
<evidence type="ECO:0000256" key="6">
    <source>
        <dbReference type="ARBA" id="ARBA00022853"/>
    </source>
</evidence>